<dbReference type="Proteomes" id="UP000275408">
    <property type="component" value="Unassembled WGS sequence"/>
</dbReference>
<dbReference type="AlphaFoldDB" id="A0A3M6T515"/>
<organism evidence="2 3">
    <name type="scientific">Pocillopora damicornis</name>
    <name type="common">Cauliflower coral</name>
    <name type="synonym">Millepora damicornis</name>
    <dbReference type="NCBI Taxonomy" id="46731"/>
    <lineage>
        <taxon>Eukaryota</taxon>
        <taxon>Metazoa</taxon>
        <taxon>Cnidaria</taxon>
        <taxon>Anthozoa</taxon>
        <taxon>Hexacorallia</taxon>
        <taxon>Scleractinia</taxon>
        <taxon>Astrocoeniina</taxon>
        <taxon>Pocilloporidae</taxon>
        <taxon>Pocillopora</taxon>
    </lineage>
</organism>
<evidence type="ECO:0000256" key="1">
    <source>
        <dbReference type="SAM" id="MobiDB-lite"/>
    </source>
</evidence>
<feature type="compositionally biased region" description="Polar residues" evidence="1">
    <location>
        <begin position="151"/>
        <end position="171"/>
    </location>
</feature>
<feature type="region of interest" description="Disordered" evidence="1">
    <location>
        <begin position="148"/>
        <end position="171"/>
    </location>
</feature>
<comment type="caution">
    <text evidence="2">The sequence shown here is derived from an EMBL/GenBank/DDBJ whole genome shotgun (WGS) entry which is preliminary data.</text>
</comment>
<dbReference type="EMBL" id="RCHS01004337">
    <property type="protein sequence ID" value="RMX35954.1"/>
    <property type="molecule type" value="Genomic_DNA"/>
</dbReference>
<reference evidence="2 3" key="1">
    <citation type="journal article" date="2018" name="Sci. Rep.">
        <title>Comparative analysis of the Pocillopora damicornis genome highlights role of immune system in coral evolution.</title>
        <authorList>
            <person name="Cunning R."/>
            <person name="Bay R.A."/>
            <person name="Gillette P."/>
            <person name="Baker A.C."/>
            <person name="Traylor-Knowles N."/>
        </authorList>
    </citation>
    <scope>NUCLEOTIDE SEQUENCE [LARGE SCALE GENOMIC DNA]</scope>
    <source>
        <strain evidence="2">RSMAS</strain>
        <tissue evidence="2">Whole animal</tissue>
    </source>
</reference>
<gene>
    <name evidence="2" type="ORF">pdam_00005247</name>
</gene>
<proteinExistence type="predicted"/>
<evidence type="ECO:0000313" key="3">
    <source>
        <dbReference type="Proteomes" id="UP000275408"/>
    </source>
</evidence>
<keyword evidence="3" id="KW-1185">Reference proteome</keyword>
<evidence type="ECO:0000313" key="2">
    <source>
        <dbReference type="EMBL" id="RMX35954.1"/>
    </source>
</evidence>
<sequence>MESMKVATRGKVGLRELNLGHGSNNVRWLNDREDRILQTSLNSLEKARQKTLNRLQNEVNGLHYTLREQATIRSPPITKISLLTDIDKSETNTKLSSTVTFGENCEILGTKLDNRAKSLEDLDNSEESTLEHIILEDSGFCDKQKVGKGSVKTNNQTENAWTRKPTLSTAGKTALKRQLSKQPSNSSDHCSPSAATLLVHRRKISVTDPLFTKEGREGGLRKTLSQSSLQVGSDNLNRAKARSTEMINLASTYPNGHTLNEPFMPSLRKGSEAVSRVASPIFVRRKISHHHSSPLSSPPRPIRKISCPTKLQQFSRSVCQEEVIPLQPSRENSGSTSRLSVATITDLPKLSMSHVVDHVTQLDDDKYPRSNASPLGIHVDGMECTLQEKVNNFLRSLERSDETQEPKEKTYT</sequence>
<accession>A0A3M6T515</accession>
<protein>
    <submittedName>
        <fullName evidence="2">Uncharacterized protein</fullName>
    </submittedName>
</protein>
<name>A0A3M6T515_POCDA</name>
<dbReference type="OrthoDB" id="5973356at2759"/>